<keyword evidence="4 9" id="KW-0378">Hydrolase</keyword>
<dbReference type="PANTHER" id="PTHR10188">
    <property type="entry name" value="L-ASPARAGINASE"/>
    <property type="match status" value="1"/>
</dbReference>
<name>A0A550CNF5_9AGAR</name>
<dbReference type="EC" id="3.4.19.5" evidence="2"/>
<dbReference type="Proteomes" id="UP000320762">
    <property type="component" value="Unassembled WGS sequence"/>
</dbReference>
<comment type="catalytic activity">
    <reaction evidence="1">
        <text>Cleavage of a beta-linked Asp residue from the N-terminus of a polypeptide.</text>
        <dbReference type="EC" id="3.4.19.5"/>
    </reaction>
</comment>
<evidence type="ECO:0000256" key="8">
    <source>
        <dbReference type="PIRSR" id="PIRSR600246-3"/>
    </source>
</evidence>
<feature type="binding site" evidence="7">
    <location>
        <begin position="258"/>
        <end position="261"/>
    </location>
    <ligand>
        <name>substrate</name>
    </ligand>
</feature>
<evidence type="ECO:0000256" key="6">
    <source>
        <dbReference type="PIRSR" id="PIRSR600246-1"/>
    </source>
</evidence>
<dbReference type="CDD" id="cd04701">
    <property type="entry name" value="Asparaginase_2"/>
    <property type="match status" value="1"/>
</dbReference>
<gene>
    <name evidence="9" type="ORF">BD626DRAFT_566946</name>
</gene>
<dbReference type="AlphaFoldDB" id="A0A550CNF5"/>
<evidence type="ECO:0000313" key="10">
    <source>
        <dbReference type="Proteomes" id="UP000320762"/>
    </source>
</evidence>
<evidence type="ECO:0000256" key="2">
    <source>
        <dbReference type="ARBA" id="ARBA00012879"/>
    </source>
</evidence>
<protein>
    <recommendedName>
        <fullName evidence="2">beta-aspartyl-peptidase</fullName>
        <ecNumber evidence="2">3.4.19.5</ecNumber>
    </recommendedName>
</protein>
<dbReference type="STRING" id="97359.A0A550CNF5"/>
<sequence length="344" mass="36721">MQKRYLLVIHGGAGTMSKAGSTPEQRTAYRQTLRRALHAGHEVLSSGGEAMDAVVASVTVLENCPLFNAGRGAVFNTDGKNELEASITVSKPPTAYPTIPISRRGIGATLLKHVKNPSQLVRALYVHPSLAPHTFVSAPVAETLGDALGIEIVGEDYFWTEKRWREHRRGLGLPENVPPAQEKRMEAEGELGAMEELPKGTVGAVALDMNGCIASCTSTGGRTNKLPGRIGDTPIMGAGYWAEQWQEKSTYAMGLSGTGDGDYFIRQSTGATISHLVRYAGLSLKAACEKAMKDLRRDGGDGGVIALDSEGNYAMPMNCPGMYRGVIGQDGIAKVAIFADDELE</sequence>
<dbReference type="EMBL" id="VDMD01000004">
    <property type="protein sequence ID" value="TRM66333.1"/>
    <property type="molecule type" value="Genomic_DNA"/>
</dbReference>
<dbReference type="PANTHER" id="PTHR10188:SF43">
    <property type="entry name" value="ASPARAGINASE (EUROFUNG)"/>
    <property type="match status" value="1"/>
</dbReference>
<dbReference type="GO" id="GO:0005737">
    <property type="term" value="C:cytoplasm"/>
    <property type="evidence" value="ECO:0007669"/>
    <property type="project" value="TreeGrafter"/>
</dbReference>
<dbReference type="GO" id="GO:0008798">
    <property type="term" value="F:beta-aspartyl-peptidase activity"/>
    <property type="evidence" value="ECO:0007669"/>
    <property type="project" value="UniProtKB-EC"/>
</dbReference>
<dbReference type="GO" id="GO:0006508">
    <property type="term" value="P:proteolysis"/>
    <property type="evidence" value="ECO:0007669"/>
    <property type="project" value="UniProtKB-KW"/>
</dbReference>
<dbReference type="Gene3D" id="3.60.20.30">
    <property type="entry name" value="(Glycosyl)asparaginase"/>
    <property type="match status" value="1"/>
</dbReference>
<feature type="active site" description="Nucleophile" evidence="6">
    <location>
        <position position="201"/>
    </location>
</feature>
<evidence type="ECO:0000313" key="9">
    <source>
        <dbReference type="EMBL" id="TRM66333.1"/>
    </source>
</evidence>
<accession>A0A550CNF5</accession>
<feature type="site" description="Cleavage; by autolysis" evidence="8">
    <location>
        <begin position="200"/>
        <end position="201"/>
    </location>
</feature>
<keyword evidence="10" id="KW-1185">Reference proteome</keyword>
<dbReference type="InterPro" id="IPR000246">
    <property type="entry name" value="Peptidase_T2"/>
</dbReference>
<evidence type="ECO:0000256" key="5">
    <source>
        <dbReference type="ARBA" id="ARBA00022813"/>
    </source>
</evidence>
<evidence type="ECO:0000256" key="1">
    <source>
        <dbReference type="ARBA" id="ARBA00000306"/>
    </source>
</evidence>
<evidence type="ECO:0000256" key="3">
    <source>
        <dbReference type="ARBA" id="ARBA00022670"/>
    </source>
</evidence>
<dbReference type="FunFam" id="3.60.20.30:FF:000001">
    <property type="entry name" value="Isoaspartyl peptidase/L-asparaginase"/>
    <property type="match status" value="1"/>
</dbReference>
<evidence type="ECO:0000256" key="7">
    <source>
        <dbReference type="PIRSR" id="PIRSR600246-2"/>
    </source>
</evidence>
<proteinExistence type="predicted"/>
<feature type="binding site" evidence="7">
    <location>
        <begin position="229"/>
        <end position="232"/>
    </location>
    <ligand>
        <name>substrate</name>
    </ligand>
</feature>
<dbReference type="Pfam" id="PF01112">
    <property type="entry name" value="Asparaginase_2"/>
    <property type="match status" value="1"/>
</dbReference>
<dbReference type="SUPFAM" id="SSF56235">
    <property type="entry name" value="N-terminal nucleophile aminohydrolases (Ntn hydrolases)"/>
    <property type="match status" value="1"/>
</dbReference>
<dbReference type="InterPro" id="IPR029055">
    <property type="entry name" value="Ntn_hydrolases_N"/>
</dbReference>
<keyword evidence="3" id="KW-0645">Protease</keyword>
<comment type="caution">
    <text evidence="9">The sequence shown here is derived from an EMBL/GenBank/DDBJ whole genome shotgun (WGS) entry which is preliminary data.</text>
</comment>
<organism evidence="9 10">
    <name type="scientific">Schizophyllum amplum</name>
    <dbReference type="NCBI Taxonomy" id="97359"/>
    <lineage>
        <taxon>Eukaryota</taxon>
        <taxon>Fungi</taxon>
        <taxon>Dikarya</taxon>
        <taxon>Basidiomycota</taxon>
        <taxon>Agaricomycotina</taxon>
        <taxon>Agaricomycetes</taxon>
        <taxon>Agaricomycetidae</taxon>
        <taxon>Agaricales</taxon>
        <taxon>Schizophyllaceae</taxon>
        <taxon>Schizophyllum</taxon>
    </lineage>
</organism>
<dbReference type="OrthoDB" id="2262349at2759"/>
<evidence type="ECO:0000256" key="4">
    <source>
        <dbReference type="ARBA" id="ARBA00022801"/>
    </source>
</evidence>
<keyword evidence="5" id="KW-0068">Autocatalytic cleavage</keyword>
<reference evidence="9 10" key="1">
    <citation type="journal article" date="2019" name="New Phytol.">
        <title>Comparative genomics reveals unique wood-decay strategies and fruiting body development in the Schizophyllaceae.</title>
        <authorList>
            <person name="Almasi E."/>
            <person name="Sahu N."/>
            <person name="Krizsan K."/>
            <person name="Balint B."/>
            <person name="Kovacs G.M."/>
            <person name="Kiss B."/>
            <person name="Cseklye J."/>
            <person name="Drula E."/>
            <person name="Henrissat B."/>
            <person name="Nagy I."/>
            <person name="Chovatia M."/>
            <person name="Adam C."/>
            <person name="LaButti K."/>
            <person name="Lipzen A."/>
            <person name="Riley R."/>
            <person name="Grigoriev I.V."/>
            <person name="Nagy L.G."/>
        </authorList>
    </citation>
    <scope>NUCLEOTIDE SEQUENCE [LARGE SCALE GENOMIC DNA]</scope>
    <source>
        <strain evidence="9 10">NL-1724</strain>
    </source>
</reference>